<organism evidence="3 4">
    <name type="scientific">Propionibacterium australiense</name>
    <dbReference type="NCBI Taxonomy" id="119981"/>
    <lineage>
        <taxon>Bacteria</taxon>
        <taxon>Bacillati</taxon>
        <taxon>Actinomycetota</taxon>
        <taxon>Actinomycetes</taxon>
        <taxon>Propionibacteriales</taxon>
        <taxon>Propionibacteriaceae</taxon>
        <taxon>Propionibacterium</taxon>
    </lineage>
</organism>
<keyword evidence="2" id="KW-0472">Membrane</keyword>
<dbReference type="EMBL" id="RCIW01000009">
    <property type="protein sequence ID" value="RLP09884.1"/>
    <property type="molecule type" value="Genomic_DNA"/>
</dbReference>
<accession>A0A8B3GFN3</accession>
<dbReference type="RefSeq" id="WP_119162503.1">
    <property type="nucleotide sequence ID" value="NZ_LR134442.1"/>
</dbReference>
<feature type="compositionally biased region" description="Basic residues" evidence="1">
    <location>
        <begin position="23"/>
        <end position="32"/>
    </location>
</feature>
<feature type="compositionally biased region" description="Low complexity" evidence="1">
    <location>
        <begin position="1"/>
        <end position="19"/>
    </location>
</feature>
<evidence type="ECO:0000256" key="1">
    <source>
        <dbReference type="SAM" id="MobiDB-lite"/>
    </source>
</evidence>
<protein>
    <submittedName>
        <fullName evidence="3">Septum formation initiator family protein</fullName>
    </submittedName>
</protein>
<evidence type="ECO:0000313" key="4">
    <source>
        <dbReference type="Proteomes" id="UP000279336"/>
    </source>
</evidence>
<dbReference type="Proteomes" id="UP000279336">
    <property type="component" value="Unassembled WGS sequence"/>
</dbReference>
<feature type="region of interest" description="Disordered" evidence="1">
    <location>
        <begin position="183"/>
        <end position="216"/>
    </location>
</feature>
<dbReference type="InterPro" id="IPR007060">
    <property type="entry name" value="FtsL/DivIC"/>
</dbReference>
<gene>
    <name evidence="3" type="ORF">D7U36_06810</name>
</gene>
<evidence type="ECO:0000313" key="3">
    <source>
        <dbReference type="EMBL" id="RLP09884.1"/>
    </source>
</evidence>
<comment type="caution">
    <text evidence="3">The sequence shown here is derived from an EMBL/GenBank/DDBJ whole genome shotgun (WGS) entry which is preliminary data.</text>
</comment>
<keyword evidence="2" id="KW-1133">Transmembrane helix</keyword>
<dbReference type="OrthoDB" id="5187715at2"/>
<sequence length="216" mass="23181">MTSPRSGRPAGARPPSGDSPSRRTTRRTSSRHGSRDRSRVQVQAGPEATSGGADVEELPADRGGFHLTRRLAAVLLVAAMLVFSIVSNLTVYLNQKRQMAEARAQITASNEHISELLTEQERWSDPDYVRAQARARLGWVQVGEVGYQVIDEDGQPYGGGSGIDHTGASTTKDQAWWERLWNSVGEADAPTSSPPAVDDERVVTEDSASASPTAGG</sequence>
<name>A0A8B3GFN3_9ACTN</name>
<feature type="compositionally biased region" description="Polar residues" evidence="1">
    <location>
        <begin position="206"/>
        <end position="216"/>
    </location>
</feature>
<feature type="region of interest" description="Disordered" evidence="1">
    <location>
        <begin position="1"/>
        <end position="59"/>
    </location>
</feature>
<evidence type="ECO:0000256" key="2">
    <source>
        <dbReference type="SAM" id="Phobius"/>
    </source>
</evidence>
<reference evidence="3 4" key="1">
    <citation type="submission" date="2018-10" db="EMBL/GenBank/DDBJ databases">
        <title>Propionibacterium australiense Genome Sequencing and Assembly.</title>
        <authorList>
            <person name="Bernier A.-M."/>
            <person name="Bernard K."/>
        </authorList>
    </citation>
    <scope>NUCLEOTIDE SEQUENCE [LARGE SCALE GENOMIC DNA]</scope>
    <source>
        <strain evidence="3 4">NML98A078</strain>
    </source>
</reference>
<dbReference type="AlphaFoldDB" id="A0A8B3GFN3"/>
<dbReference type="Pfam" id="PF04977">
    <property type="entry name" value="DivIC"/>
    <property type="match status" value="1"/>
</dbReference>
<feature type="transmembrane region" description="Helical" evidence="2">
    <location>
        <begin position="71"/>
        <end position="93"/>
    </location>
</feature>
<keyword evidence="2" id="KW-0812">Transmembrane</keyword>
<proteinExistence type="predicted"/>